<protein>
    <submittedName>
        <fullName evidence="1">Uncharacterized protein</fullName>
    </submittedName>
</protein>
<organism evidence="1 2">
    <name type="scientific">Cryptococcus amylolentus CBS 6273</name>
    <dbReference type="NCBI Taxonomy" id="1296118"/>
    <lineage>
        <taxon>Eukaryota</taxon>
        <taxon>Fungi</taxon>
        <taxon>Dikarya</taxon>
        <taxon>Basidiomycota</taxon>
        <taxon>Agaricomycotina</taxon>
        <taxon>Tremellomycetes</taxon>
        <taxon>Tremellales</taxon>
        <taxon>Cryptococcaceae</taxon>
        <taxon>Cryptococcus</taxon>
    </lineage>
</organism>
<accession>A0A1E3K6S3</accession>
<dbReference type="AlphaFoldDB" id="A0A1E3K6S3"/>
<name>A0A1E3K6S3_9TREE</name>
<dbReference type="EMBL" id="MEKH01000005">
    <property type="protein sequence ID" value="ODO08237.1"/>
    <property type="molecule type" value="Genomic_DNA"/>
</dbReference>
<evidence type="ECO:0000313" key="2">
    <source>
        <dbReference type="Proteomes" id="UP000095149"/>
    </source>
</evidence>
<reference evidence="1 2" key="1">
    <citation type="submission" date="2016-06" db="EMBL/GenBank/DDBJ databases">
        <title>Evolution of pathogenesis and genome organization in the Tremellales.</title>
        <authorList>
            <person name="Cuomo C."/>
            <person name="Litvintseva A."/>
            <person name="Heitman J."/>
            <person name="Chen Y."/>
            <person name="Sun S."/>
            <person name="Springer D."/>
            <person name="Dromer F."/>
            <person name="Young S."/>
            <person name="Zeng Q."/>
            <person name="Chapman S."/>
            <person name="Gujja S."/>
            <person name="Saif S."/>
            <person name="Birren B."/>
        </authorList>
    </citation>
    <scope>NUCLEOTIDE SEQUENCE [LARGE SCALE GENOMIC DNA]</scope>
    <source>
        <strain evidence="1 2">CBS 6273</strain>
    </source>
</reference>
<comment type="caution">
    <text evidence="1">The sequence shown here is derived from an EMBL/GenBank/DDBJ whole genome shotgun (WGS) entry which is preliminary data.</text>
</comment>
<sequence length="140" mass="15392">MSTTLITLTKQLYNSLTNPAATDGSPAFISRTPSSWYQVYDDSSNCFDVLLSGSGSGSGYWIERMEGPEAENVVRRLRPSARLPSLLRPFGAGGSGNDLESTIQEWHHEDEFKARQDFEAISNLLRKVSNLCALAGWMGS</sequence>
<evidence type="ECO:0000313" key="1">
    <source>
        <dbReference type="EMBL" id="ODO08237.1"/>
    </source>
</evidence>
<proteinExistence type="predicted"/>
<dbReference type="Proteomes" id="UP000095149">
    <property type="component" value="Unassembled WGS sequence"/>
</dbReference>
<gene>
    <name evidence="1" type="ORF">I350_03826</name>
</gene>